<evidence type="ECO:0000313" key="6">
    <source>
        <dbReference type="Proteomes" id="UP000440965"/>
    </source>
</evidence>
<dbReference type="SUPFAM" id="SSF56317">
    <property type="entry name" value="Carbon-nitrogen hydrolase"/>
    <property type="match status" value="1"/>
</dbReference>
<dbReference type="PANTHER" id="PTHR46044:SF1">
    <property type="entry name" value="CN HYDROLASE DOMAIN-CONTAINING PROTEIN"/>
    <property type="match status" value="1"/>
</dbReference>
<dbReference type="EMBL" id="WEIK01000028">
    <property type="protein sequence ID" value="MVF52305.1"/>
    <property type="molecule type" value="Genomic_DNA"/>
</dbReference>
<dbReference type="GO" id="GO:0051410">
    <property type="term" value="P:detoxification of nitrogen compound"/>
    <property type="evidence" value="ECO:0007669"/>
    <property type="project" value="TreeGrafter"/>
</dbReference>
<evidence type="ECO:0000259" key="4">
    <source>
        <dbReference type="PROSITE" id="PS50263"/>
    </source>
</evidence>
<dbReference type="InterPro" id="IPR044149">
    <property type="entry name" value="Nitrilases_CHs"/>
</dbReference>
<sequence>MLVKVGLFLTDKIRLANKSVRYITITSEGGYMNASKTHYKVAAVQAAPEFLDLDKGVDKAIRLIKEAADNGASLIAFPEVYLPGYPWWIWLGSPAWGMQFVQRYVENSLDLKSEQFERLCKAAATHRIHVVMGYSERSFGTLYLGQAIIDDNGKVIGTRRKLKPTHAERTVYGEGNGSDLKVFNSQLGRIGALCCAEHVQPLSKFAMYSQHEQLHIASWPSFSVYRGGAYQLSAEANCAATQVYALEGQAFVISACAIVSKDMLNVLIDTPDKGNLLQDGGGFAMIYGPDGAPLCEPLGEHEEGILYADVDLGAISVAKAALDPVGHYSRPDVLRLLFNDQPTPCVEAFNPAPVGTDAPVAEPQADEPDARLISE</sequence>
<gene>
    <name evidence="5" type="ORF">F9Z43_23980</name>
</gene>
<evidence type="ECO:0000256" key="3">
    <source>
        <dbReference type="SAM" id="MobiDB-lite"/>
    </source>
</evidence>
<dbReference type="PROSITE" id="PS00920">
    <property type="entry name" value="NITRIL_CHT_1"/>
    <property type="match status" value="1"/>
</dbReference>
<name>A0A7X3F6W7_9PSED</name>
<evidence type="ECO:0000313" key="5">
    <source>
        <dbReference type="EMBL" id="MVF52305.1"/>
    </source>
</evidence>
<accession>A0A7X3F6W7</accession>
<dbReference type="PROSITE" id="PS00921">
    <property type="entry name" value="NITRIL_CHT_2"/>
    <property type="match status" value="1"/>
</dbReference>
<dbReference type="InterPro" id="IPR003010">
    <property type="entry name" value="C-N_Hydrolase"/>
</dbReference>
<comment type="similarity">
    <text evidence="1">Belongs to the carbon-nitrogen hydrolase superfamily. Nitrilase family.</text>
</comment>
<evidence type="ECO:0000256" key="2">
    <source>
        <dbReference type="PROSITE-ProRule" id="PRU10139"/>
    </source>
</evidence>
<dbReference type="InterPro" id="IPR036526">
    <property type="entry name" value="C-N_Hydrolase_sf"/>
</dbReference>
<feature type="domain" description="CN hydrolase" evidence="4">
    <location>
        <begin position="39"/>
        <end position="312"/>
    </location>
</feature>
<feature type="active site" description="Proton acceptor" evidence="2">
    <location>
        <position position="79"/>
    </location>
</feature>
<dbReference type="GO" id="GO:0000257">
    <property type="term" value="F:nitrilase activity"/>
    <property type="evidence" value="ECO:0007669"/>
    <property type="project" value="UniProtKB-ARBA"/>
</dbReference>
<dbReference type="Gene3D" id="3.60.110.10">
    <property type="entry name" value="Carbon-nitrogen hydrolase"/>
    <property type="match status" value="1"/>
</dbReference>
<dbReference type="PROSITE" id="PS50263">
    <property type="entry name" value="CN_HYDROLASE"/>
    <property type="match status" value="1"/>
</dbReference>
<dbReference type="Pfam" id="PF00795">
    <property type="entry name" value="CN_hydrolase"/>
    <property type="match status" value="1"/>
</dbReference>
<feature type="region of interest" description="Disordered" evidence="3">
    <location>
        <begin position="352"/>
        <end position="375"/>
    </location>
</feature>
<protein>
    <submittedName>
        <fullName evidence="5">Carbon-nitrogen hydrolase family protein</fullName>
    </submittedName>
</protein>
<dbReference type="Proteomes" id="UP000440965">
    <property type="component" value="Unassembled WGS sequence"/>
</dbReference>
<comment type="caution">
    <text evidence="5">The sequence shown here is derived from an EMBL/GenBank/DDBJ whole genome shotgun (WGS) entry which is preliminary data.</text>
</comment>
<keyword evidence="5" id="KW-0378">Hydrolase</keyword>
<dbReference type="AlphaFoldDB" id="A0A7X3F6W7"/>
<dbReference type="InterPro" id="IPR000132">
    <property type="entry name" value="Nitrilase/CN_hydratase_CS"/>
</dbReference>
<organism evidence="5 6">
    <name type="scientific">Pseudomonas monteilii</name>
    <dbReference type="NCBI Taxonomy" id="76759"/>
    <lineage>
        <taxon>Bacteria</taxon>
        <taxon>Pseudomonadati</taxon>
        <taxon>Pseudomonadota</taxon>
        <taxon>Gammaproteobacteria</taxon>
        <taxon>Pseudomonadales</taxon>
        <taxon>Pseudomonadaceae</taxon>
        <taxon>Pseudomonas</taxon>
    </lineage>
</organism>
<evidence type="ECO:0000256" key="1">
    <source>
        <dbReference type="ARBA" id="ARBA00008129"/>
    </source>
</evidence>
<dbReference type="GO" id="GO:0018822">
    <property type="term" value="F:nitrile hydratase activity"/>
    <property type="evidence" value="ECO:0007669"/>
    <property type="project" value="TreeGrafter"/>
</dbReference>
<reference evidence="5 6" key="1">
    <citation type="submission" date="2019-10" db="EMBL/GenBank/DDBJ databases">
        <title>XDR Pseudomonas monteilii producing IMP-16 from LCR.</title>
        <authorList>
            <person name="Ballaben A."/>
            <person name="Doi Y."/>
        </authorList>
    </citation>
    <scope>NUCLEOTIDE SEQUENCE [LARGE SCALE GENOMIC DNA]</scope>
    <source>
        <strain evidence="5 6">597/14</strain>
    </source>
</reference>
<dbReference type="PANTHER" id="PTHR46044">
    <property type="entry name" value="NITRILASE"/>
    <property type="match status" value="1"/>
</dbReference>
<proteinExistence type="inferred from homology"/>
<dbReference type="CDD" id="cd07564">
    <property type="entry name" value="nitrilases_CHs"/>
    <property type="match status" value="1"/>
</dbReference>